<comment type="caution">
    <text evidence="2">The sequence shown here is derived from an EMBL/GenBank/DDBJ whole genome shotgun (WGS) entry which is preliminary data.</text>
</comment>
<dbReference type="AlphaFoldDB" id="A0AAD9A8U0"/>
<name>A0AAD9A8U0_9PEZI</name>
<dbReference type="EMBL" id="JAQOWY010000408">
    <property type="protein sequence ID" value="KAK1842545.1"/>
    <property type="molecule type" value="Genomic_DNA"/>
</dbReference>
<evidence type="ECO:0000256" key="1">
    <source>
        <dbReference type="SAM" id="MobiDB-lite"/>
    </source>
</evidence>
<protein>
    <submittedName>
        <fullName evidence="2">Uncharacterized protein</fullName>
    </submittedName>
</protein>
<proteinExistence type="predicted"/>
<dbReference type="Proteomes" id="UP001243330">
    <property type="component" value="Unassembled WGS sequence"/>
</dbReference>
<feature type="region of interest" description="Disordered" evidence="1">
    <location>
        <begin position="114"/>
        <end position="133"/>
    </location>
</feature>
<reference evidence="2" key="1">
    <citation type="submission" date="2023-01" db="EMBL/GenBank/DDBJ databases">
        <title>Colletotrichum chrysophilum M932 genome sequence.</title>
        <authorList>
            <person name="Baroncelli R."/>
        </authorList>
    </citation>
    <scope>NUCLEOTIDE SEQUENCE</scope>
    <source>
        <strain evidence="2">M932</strain>
    </source>
</reference>
<sequence>MSCLPRGAPSHLPGSQQQQQQRHFSFLTAVLVFRAGISARLAVVKAKHKECTLSLLARPCGNGGEVTLRLRKDERLTLMCEAVDRHYLVLFPPGNYYVRPGPAIEIVAEQAHDEQHTFNSQSAETDDATRSDPSTTLMKHVAVPYALGAFFPSDFAAERTNGCP</sequence>
<accession>A0AAD9A8U0</accession>
<keyword evidence="3" id="KW-1185">Reference proteome</keyword>
<evidence type="ECO:0000313" key="3">
    <source>
        <dbReference type="Proteomes" id="UP001243330"/>
    </source>
</evidence>
<organism evidence="2 3">
    <name type="scientific">Colletotrichum chrysophilum</name>
    <dbReference type="NCBI Taxonomy" id="1836956"/>
    <lineage>
        <taxon>Eukaryota</taxon>
        <taxon>Fungi</taxon>
        <taxon>Dikarya</taxon>
        <taxon>Ascomycota</taxon>
        <taxon>Pezizomycotina</taxon>
        <taxon>Sordariomycetes</taxon>
        <taxon>Hypocreomycetidae</taxon>
        <taxon>Glomerellales</taxon>
        <taxon>Glomerellaceae</taxon>
        <taxon>Colletotrichum</taxon>
        <taxon>Colletotrichum gloeosporioides species complex</taxon>
    </lineage>
</organism>
<evidence type="ECO:0000313" key="2">
    <source>
        <dbReference type="EMBL" id="KAK1842545.1"/>
    </source>
</evidence>
<gene>
    <name evidence="2" type="ORF">CCHR01_14843</name>
</gene>